<dbReference type="Gene3D" id="6.10.340.10">
    <property type="match status" value="1"/>
</dbReference>
<dbReference type="SMART" id="SM00304">
    <property type="entry name" value="HAMP"/>
    <property type="match status" value="1"/>
</dbReference>
<dbReference type="EMBL" id="JABFOR010000014">
    <property type="protein sequence ID" value="NOJ71484.1"/>
    <property type="molecule type" value="Genomic_DNA"/>
</dbReference>
<evidence type="ECO:0000313" key="10">
    <source>
        <dbReference type="EMBL" id="NOJ71484.1"/>
    </source>
</evidence>
<feature type="domain" description="HAMP" evidence="9">
    <location>
        <begin position="61"/>
        <end position="113"/>
    </location>
</feature>
<dbReference type="AlphaFoldDB" id="A0AAP7DJD8"/>
<accession>A0AAP7DJD8</accession>
<dbReference type="Proteomes" id="UP000552038">
    <property type="component" value="Unassembled WGS sequence"/>
</dbReference>
<keyword evidence="7" id="KW-1133">Transmembrane helix</keyword>
<sequence length="418" mass="45872">MNWFYRLNFKQKLLFGCYGIVGLFALATIVLLLADVSVATGIIIIAILIGISYPIINFLENSLSAPIKDIAQSALQVSKGDFSQTLTVTTNDSLGELGHAFNSMIIKLREILRQTTDITRHVSESSREMYHMNQNLRLVMEQVTSSSNELAIGATEISEDIASMSNSVKQIEQKVESYTYSTKEMNDRSAFTVGLVAKGRTAVETQSAGMQHNIEATDQVASTIEELARQAEGISKITRTISDIAEQTNLLSLNASIEAARAGEHGRGFAVVAQEVRKLAEESSASTKEVFQLVKSIESGIRQAITNIHINEEVVHAQTDLIKETERIFLEIVDSIQFITERIATFAYESDAMLEGAVTISSAVENISAITQQSAAGTEQVSASMNEQITSVQAMADATEQMQQKVIQLQRTIQVFKF</sequence>
<dbReference type="PANTHER" id="PTHR32089">
    <property type="entry name" value="METHYL-ACCEPTING CHEMOTAXIS PROTEIN MCPB"/>
    <property type="match status" value="1"/>
</dbReference>
<dbReference type="InterPro" id="IPR003660">
    <property type="entry name" value="HAMP_dom"/>
</dbReference>
<comment type="subcellular location">
    <subcellularLocation>
        <location evidence="1">Cell membrane</location>
    </subcellularLocation>
</comment>
<dbReference type="GO" id="GO:0007165">
    <property type="term" value="P:signal transduction"/>
    <property type="evidence" value="ECO:0007669"/>
    <property type="project" value="UniProtKB-KW"/>
</dbReference>
<dbReference type="SUPFAM" id="SSF58104">
    <property type="entry name" value="Methyl-accepting chemotaxis protein (MCP) signaling domain"/>
    <property type="match status" value="1"/>
</dbReference>
<reference evidence="10 11" key="1">
    <citation type="submission" date="2020-05" db="EMBL/GenBank/DDBJ databases">
        <title>Whole genome sequencing and identification of novel metabolites from Paenibacillus alvei strain JR949.</title>
        <authorList>
            <person name="Rajendhran J."/>
            <person name="Sree Pranav P."/>
            <person name="Mahalakshmi B."/>
            <person name="Karthikeyan R."/>
        </authorList>
    </citation>
    <scope>NUCLEOTIDE SEQUENCE [LARGE SCALE GENOMIC DNA]</scope>
    <source>
        <strain evidence="10 11">JR949</strain>
    </source>
</reference>
<evidence type="ECO:0000256" key="4">
    <source>
        <dbReference type="ARBA" id="ARBA00023224"/>
    </source>
</evidence>
<evidence type="ECO:0000256" key="2">
    <source>
        <dbReference type="ARBA" id="ARBA00022475"/>
    </source>
</evidence>
<dbReference type="Pfam" id="PF00672">
    <property type="entry name" value="HAMP"/>
    <property type="match status" value="1"/>
</dbReference>
<comment type="similarity">
    <text evidence="5">Belongs to the methyl-accepting chemotaxis (MCP) protein family.</text>
</comment>
<dbReference type="Pfam" id="PF00015">
    <property type="entry name" value="MCPsignal"/>
    <property type="match status" value="1"/>
</dbReference>
<keyword evidence="4 6" id="KW-0807">Transducer</keyword>
<comment type="caution">
    <text evidence="10">The sequence shown here is derived from an EMBL/GenBank/DDBJ whole genome shotgun (WGS) entry which is preliminary data.</text>
</comment>
<evidence type="ECO:0000259" key="9">
    <source>
        <dbReference type="PROSITE" id="PS50885"/>
    </source>
</evidence>
<feature type="transmembrane region" description="Helical" evidence="7">
    <location>
        <begin position="39"/>
        <end position="59"/>
    </location>
</feature>
<evidence type="ECO:0000256" key="7">
    <source>
        <dbReference type="SAM" id="Phobius"/>
    </source>
</evidence>
<dbReference type="PANTHER" id="PTHR32089:SF114">
    <property type="entry name" value="METHYL-ACCEPTING CHEMOTAXIS PROTEIN MCPB"/>
    <property type="match status" value="1"/>
</dbReference>
<evidence type="ECO:0000256" key="5">
    <source>
        <dbReference type="ARBA" id="ARBA00029447"/>
    </source>
</evidence>
<feature type="transmembrane region" description="Helical" evidence="7">
    <location>
        <begin position="12"/>
        <end position="33"/>
    </location>
</feature>
<protein>
    <submittedName>
        <fullName evidence="10">Methyl-accepting chemotaxis protein</fullName>
    </submittedName>
</protein>
<dbReference type="PROSITE" id="PS50111">
    <property type="entry name" value="CHEMOTAXIS_TRANSDUC_2"/>
    <property type="match status" value="1"/>
</dbReference>
<keyword evidence="2" id="KW-1003">Cell membrane</keyword>
<keyword evidence="7" id="KW-0812">Transmembrane</keyword>
<dbReference type="RefSeq" id="WP_171416929.1">
    <property type="nucleotide sequence ID" value="NZ_JABFOR010000014.1"/>
</dbReference>
<evidence type="ECO:0000313" key="11">
    <source>
        <dbReference type="Proteomes" id="UP000552038"/>
    </source>
</evidence>
<dbReference type="InterPro" id="IPR004089">
    <property type="entry name" value="MCPsignal_dom"/>
</dbReference>
<dbReference type="PROSITE" id="PS50885">
    <property type="entry name" value="HAMP"/>
    <property type="match status" value="1"/>
</dbReference>
<dbReference type="CDD" id="cd06225">
    <property type="entry name" value="HAMP"/>
    <property type="match status" value="1"/>
</dbReference>
<name>A0AAP7DJD8_PAEAL</name>
<evidence type="ECO:0000259" key="8">
    <source>
        <dbReference type="PROSITE" id="PS50111"/>
    </source>
</evidence>
<feature type="domain" description="Methyl-accepting transducer" evidence="8">
    <location>
        <begin position="132"/>
        <end position="382"/>
    </location>
</feature>
<keyword evidence="3 7" id="KW-0472">Membrane</keyword>
<gene>
    <name evidence="10" type="ORF">HMI46_13040</name>
</gene>
<evidence type="ECO:0000256" key="1">
    <source>
        <dbReference type="ARBA" id="ARBA00004236"/>
    </source>
</evidence>
<proteinExistence type="inferred from homology"/>
<evidence type="ECO:0000256" key="3">
    <source>
        <dbReference type="ARBA" id="ARBA00023136"/>
    </source>
</evidence>
<organism evidence="10 11">
    <name type="scientific">Paenibacillus alvei</name>
    <name type="common">Bacillus alvei</name>
    <dbReference type="NCBI Taxonomy" id="44250"/>
    <lineage>
        <taxon>Bacteria</taxon>
        <taxon>Bacillati</taxon>
        <taxon>Bacillota</taxon>
        <taxon>Bacilli</taxon>
        <taxon>Bacillales</taxon>
        <taxon>Paenibacillaceae</taxon>
        <taxon>Paenibacillus</taxon>
    </lineage>
</organism>
<evidence type="ECO:0000256" key="6">
    <source>
        <dbReference type="PROSITE-ProRule" id="PRU00284"/>
    </source>
</evidence>
<dbReference type="Gene3D" id="1.10.287.950">
    <property type="entry name" value="Methyl-accepting chemotaxis protein"/>
    <property type="match status" value="1"/>
</dbReference>
<dbReference type="SMART" id="SM00283">
    <property type="entry name" value="MA"/>
    <property type="match status" value="1"/>
</dbReference>
<dbReference type="GO" id="GO:0005886">
    <property type="term" value="C:plasma membrane"/>
    <property type="evidence" value="ECO:0007669"/>
    <property type="project" value="UniProtKB-SubCell"/>
</dbReference>